<feature type="compositionally biased region" description="Basic and acidic residues" evidence="1">
    <location>
        <begin position="1"/>
        <end position="38"/>
    </location>
</feature>
<protein>
    <submittedName>
        <fullName evidence="2">Uncharacterized protein</fullName>
    </submittedName>
</protein>
<reference evidence="2 3" key="1">
    <citation type="submission" date="2018-11" db="EMBL/GenBank/DDBJ databases">
        <authorList>
            <consortium name="Pathogen Informatics"/>
        </authorList>
    </citation>
    <scope>NUCLEOTIDE SEQUENCE [LARGE SCALE GENOMIC DNA]</scope>
    <source>
        <strain evidence="2 3">Zambia</strain>
    </source>
</reference>
<evidence type="ECO:0000313" key="2">
    <source>
        <dbReference type="EMBL" id="VDP28224.1"/>
    </source>
</evidence>
<dbReference type="Proteomes" id="UP000277204">
    <property type="component" value="Unassembled WGS sequence"/>
</dbReference>
<evidence type="ECO:0000256" key="1">
    <source>
        <dbReference type="SAM" id="MobiDB-lite"/>
    </source>
</evidence>
<dbReference type="EMBL" id="UZAI01017683">
    <property type="protein sequence ID" value="VDP28224.1"/>
    <property type="molecule type" value="Genomic_DNA"/>
</dbReference>
<feature type="region of interest" description="Disordered" evidence="1">
    <location>
        <begin position="1"/>
        <end position="94"/>
    </location>
</feature>
<accession>A0A183MR59</accession>
<feature type="compositionally biased region" description="Acidic residues" evidence="1">
    <location>
        <begin position="55"/>
        <end position="72"/>
    </location>
</feature>
<sequence>MESSRPKEKRKTDEHITPVNGDRHEKNGQELDEIRKEGPGQSGCILKNNYKAEEEKEDEKEEEEEEEEDEEEKQVHMNHKIKEPRHNSSTPTCV</sequence>
<evidence type="ECO:0000313" key="3">
    <source>
        <dbReference type="Proteomes" id="UP000277204"/>
    </source>
</evidence>
<organism evidence="2 3">
    <name type="scientific">Schistosoma margrebowiei</name>
    <dbReference type="NCBI Taxonomy" id="48269"/>
    <lineage>
        <taxon>Eukaryota</taxon>
        <taxon>Metazoa</taxon>
        <taxon>Spiralia</taxon>
        <taxon>Lophotrochozoa</taxon>
        <taxon>Platyhelminthes</taxon>
        <taxon>Trematoda</taxon>
        <taxon>Digenea</taxon>
        <taxon>Strigeidida</taxon>
        <taxon>Schistosomatoidea</taxon>
        <taxon>Schistosomatidae</taxon>
        <taxon>Schistosoma</taxon>
    </lineage>
</organism>
<dbReference type="AlphaFoldDB" id="A0A183MR59"/>
<keyword evidence="3" id="KW-1185">Reference proteome</keyword>
<gene>
    <name evidence="2" type="ORF">SMRZ_LOCUS18534</name>
</gene>
<name>A0A183MR59_9TREM</name>
<proteinExistence type="predicted"/>